<dbReference type="RefSeq" id="WP_220194467.1">
    <property type="nucleotide sequence ID" value="NZ_BNJF01000001.1"/>
</dbReference>
<reference evidence="1" key="1">
    <citation type="submission" date="2020-10" db="EMBL/GenBank/DDBJ databases">
        <title>Taxonomic study of unclassified bacteria belonging to the class Ktedonobacteria.</title>
        <authorList>
            <person name="Yabe S."/>
            <person name="Wang C.M."/>
            <person name="Zheng Y."/>
            <person name="Sakai Y."/>
            <person name="Cavaletti L."/>
            <person name="Monciardini P."/>
            <person name="Donadio S."/>
        </authorList>
    </citation>
    <scope>NUCLEOTIDE SEQUENCE</scope>
    <source>
        <strain evidence="1">SOSP1-1</strain>
    </source>
</reference>
<accession>A0A8J3MQP6</accession>
<organism evidence="1 2">
    <name type="scientific">Ktedonospora formicarum</name>
    <dbReference type="NCBI Taxonomy" id="2778364"/>
    <lineage>
        <taxon>Bacteria</taxon>
        <taxon>Bacillati</taxon>
        <taxon>Chloroflexota</taxon>
        <taxon>Ktedonobacteria</taxon>
        <taxon>Ktedonobacterales</taxon>
        <taxon>Ktedonobacteraceae</taxon>
        <taxon>Ktedonospora</taxon>
    </lineage>
</organism>
<name>A0A8J3MQP6_9CHLR</name>
<dbReference type="Gene3D" id="3.20.20.80">
    <property type="entry name" value="Glycosidases"/>
    <property type="match status" value="1"/>
</dbReference>
<keyword evidence="2" id="KW-1185">Reference proteome</keyword>
<sequence>MDITVAYFHPLFHPETVKRDFERIRAAGANSIVYAIHEEDEQRWGKDLERGLRQAQDLGLKVMLSLGRYGNLFAGPSHMPSWYTFRNPQSRVQDRHGRYHGVTCYNHEPFRSWLFGEIEFYLKNYPINGILIDEPRGPDITCFCPVCRALCPDIADLEHFRRRSMCDFLGELFATVKHARANATTAIVLLPQELELLEELVTIPELDTVGCHLFWQLLGEEMSKVEEWGRSVVEATRRTEKRSQLWLQNYSLSEEDESVLQPSFKKMCDTKPDEVACYYYWRNNERPEQVWEITKGLLRSIPRKQLFWRHSTRPRIPAISLPGVNAREAQGETDSSQP</sequence>
<protein>
    <submittedName>
        <fullName evidence="1">Uncharacterized protein</fullName>
    </submittedName>
</protein>
<evidence type="ECO:0000313" key="2">
    <source>
        <dbReference type="Proteomes" id="UP000612362"/>
    </source>
</evidence>
<gene>
    <name evidence="1" type="ORF">KSX_32800</name>
</gene>
<dbReference type="AlphaFoldDB" id="A0A8J3MQP6"/>
<dbReference type="SUPFAM" id="SSF51445">
    <property type="entry name" value="(Trans)glycosidases"/>
    <property type="match status" value="1"/>
</dbReference>
<proteinExistence type="predicted"/>
<dbReference type="Proteomes" id="UP000612362">
    <property type="component" value="Unassembled WGS sequence"/>
</dbReference>
<dbReference type="EMBL" id="BNJF01000001">
    <property type="protein sequence ID" value="GHO45117.1"/>
    <property type="molecule type" value="Genomic_DNA"/>
</dbReference>
<dbReference type="InterPro" id="IPR017853">
    <property type="entry name" value="GH"/>
</dbReference>
<comment type="caution">
    <text evidence="1">The sequence shown here is derived from an EMBL/GenBank/DDBJ whole genome shotgun (WGS) entry which is preliminary data.</text>
</comment>
<evidence type="ECO:0000313" key="1">
    <source>
        <dbReference type="EMBL" id="GHO45117.1"/>
    </source>
</evidence>